<reference evidence="1 2" key="1">
    <citation type="submission" date="2016-05" db="EMBL/GenBank/DDBJ databases">
        <title>Niabella ginsenosidivorans BS26 whole genome sequencing.</title>
        <authorList>
            <person name="Im W.T."/>
            <person name="Siddiqi M.Z."/>
        </authorList>
    </citation>
    <scope>NUCLEOTIDE SEQUENCE [LARGE SCALE GENOMIC DNA]</scope>
    <source>
        <strain evidence="1 2">BS26</strain>
    </source>
</reference>
<organism evidence="1 2">
    <name type="scientific">Niabella ginsenosidivorans</name>
    <dbReference type="NCBI Taxonomy" id="1176587"/>
    <lineage>
        <taxon>Bacteria</taxon>
        <taxon>Pseudomonadati</taxon>
        <taxon>Bacteroidota</taxon>
        <taxon>Chitinophagia</taxon>
        <taxon>Chitinophagales</taxon>
        <taxon>Chitinophagaceae</taxon>
        <taxon>Niabella</taxon>
    </lineage>
</organism>
<keyword evidence="2" id="KW-1185">Reference proteome</keyword>
<gene>
    <name evidence="1" type="ORF">A8C56_22535</name>
</gene>
<dbReference type="Proteomes" id="UP000077667">
    <property type="component" value="Chromosome"/>
</dbReference>
<dbReference type="RefSeq" id="WP_067760912.1">
    <property type="nucleotide sequence ID" value="NZ_CP015772.1"/>
</dbReference>
<sequence>MRRIIKRWNFLKRPAVKEEVQFFKLFKYSRILAGETRSELYTTPGREANTPDEIRKRELPFFYCWYKYNTSAPAKILISKTAPIHN</sequence>
<protein>
    <submittedName>
        <fullName evidence="1">Uncharacterized protein</fullName>
    </submittedName>
</protein>
<evidence type="ECO:0000313" key="2">
    <source>
        <dbReference type="Proteomes" id="UP000077667"/>
    </source>
</evidence>
<dbReference type="EMBL" id="CP015772">
    <property type="protein sequence ID" value="ANH83391.1"/>
    <property type="molecule type" value="Genomic_DNA"/>
</dbReference>
<evidence type="ECO:0000313" key="1">
    <source>
        <dbReference type="EMBL" id="ANH83391.1"/>
    </source>
</evidence>
<proteinExistence type="predicted"/>
<name>A0A1A9I9N8_9BACT</name>
<dbReference type="KEGG" id="nia:A8C56_22535"/>
<dbReference type="AlphaFoldDB" id="A0A1A9I9N8"/>
<accession>A0A1A9I9N8</accession>